<feature type="transmembrane region" description="Helical" evidence="13">
    <location>
        <begin position="569"/>
        <end position="587"/>
    </location>
</feature>
<feature type="transmembrane region" description="Helical" evidence="13">
    <location>
        <begin position="458"/>
        <end position="485"/>
    </location>
</feature>
<evidence type="ECO:0000256" key="13">
    <source>
        <dbReference type="RuleBase" id="RU368066"/>
    </source>
</evidence>
<evidence type="ECO:0000256" key="2">
    <source>
        <dbReference type="ARBA" id="ARBA00004221"/>
    </source>
</evidence>
<feature type="transmembrane region" description="Helical" evidence="13">
    <location>
        <begin position="506"/>
        <end position="528"/>
    </location>
</feature>
<evidence type="ECO:0000256" key="8">
    <source>
        <dbReference type="ARBA" id="ARBA00022989"/>
    </source>
</evidence>
<dbReference type="PANTHER" id="PTHR12385">
    <property type="entry name" value="CHOLINE TRANSPORTER-LIKE (SLC FAMILY 44)"/>
    <property type="match status" value="1"/>
</dbReference>
<dbReference type="GO" id="GO:0015297">
    <property type="term" value="F:antiporter activity"/>
    <property type="evidence" value="ECO:0007669"/>
    <property type="project" value="UniProtKB-KW"/>
</dbReference>
<evidence type="ECO:0000256" key="7">
    <source>
        <dbReference type="ARBA" id="ARBA00022692"/>
    </source>
</evidence>
<evidence type="ECO:0000256" key="6">
    <source>
        <dbReference type="ARBA" id="ARBA00022475"/>
    </source>
</evidence>
<comment type="subcellular location">
    <subcellularLocation>
        <location evidence="2">Apical cell membrane</location>
    </subcellularLocation>
    <subcellularLocation>
        <location evidence="13">Cell membrane</location>
        <topology evidence="13">Multi-pass membrane protein</topology>
    </subcellularLocation>
    <subcellularLocation>
        <location evidence="1">Membrane</location>
        <topology evidence="1">Multi-pass membrane protein</topology>
    </subcellularLocation>
</comment>
<name>V9KFL8_CALMI</name>
<evidence type="ECO:0000256" key="1">
    <source>
        <dbReference type="ARBA" id="ARBA00004141"/>
    </source>
</evidence>
<keyword evidence="4" id="KW-0813">Transport</keyword>
<evidence type="ECO:0000256" key="9">
    <source>
        <dbReference type="ARBA" id="ARBA00023136"/>
    </source>
</evidence>
<evidence type="ECO:0000256" key="3">
    <source>
        <dbReference type="ARBA" id="ARBA00007168"/>
    </source>
</evidence>
<keyword evidence="5" id="KW-0050">Antiport</keyword>
<dbReference type="GO" id="GO:0015871">
    <property type="term" value="P:choline transport"/>
    <property type="evidence" value="ECO:0007669"/>
    <property type="project" value="TreeGrafter"/>
</dbReference>
<feature type="transmembrane region" description="Helical" evidence="13">
    <location>
        <begin position="237"/>
        <end position="257"/>
    </location>
</feature>
<reference evidence="14" key="1">
    <citation type="journal article" date="2014" name="Nature">
        <title>Elephant shark genome provides unique insights into gnathostome evolution.</title>
        <authorList>
            <consortium name="International Elephant Shark Genome Sequencing Consortium"/>
            <person name="Venkatesh B."/>
            <person name="Lee A.P."/>
            <person name="Ravi V."/>
            <person name="Maurya A.K."/>
            <person name="Lian M.M."/>
            <person name="Swann J.B."/>
            <person name="Ohta Y."/>
            <person name="Flajnik M.F."/>
            <person name="Sutoh Y."/>
            <person name="Kasahara M."/>
            <person name="Hoon S."/>
            <person name="Gangu V."/>
            <person name="Roy S.W."/>
            <person name="Irimia M."/>
            <person name="Korzh V."/>
            <person name="Kondrychyn I."/>
            <person name="Lim Z.W."/>
            <person name="Tay B.H."/>
            <person name="Tohari S."/>
            <person name="Kong K.W."/>
            <person name="Ho S."/>
            <person name="Lorente-Galdos B."/>
            <person name="Quilez J."/>
            <person name="Marques-Bonet T."/>
            <person name="Raney B.J."/>
            <person name="Ingham P.W."/>
            <person name="Tay A."/>
            <person name="Hillier L.W."/>
            <person name="Minx P."/>
            <person name="Boehm T."/>
            <person name="Wilson R.K."/>
            <person name="Brenner S."/>
            <person name="Warren W.C."/>
        </authorList>
    </citation>
    <scope>NUCLEOTIDE SEQUENCE</scope>
    <source>
        <tissue evidence="14">Intestine</tissue>
    </source>
</reference>
<evidence type="ECO:0000256" key="12">
    <source>
        <dbReference type="ARBA" id="ARBA00036880"/>
    </source>
</evidence>
<keyword evidence="8 13" id="KW-1133">Transmembrane helix</keyword>
<evidence type="ECO:0000256" key="11">
    <source>
        <dbReference type="ARBA" id="ARBA00035093"/>
    </source>
</evidence>
<comment type="catalytic activity">
    <reaction evidence="11">
        <text>choline(out) + n H(+)(in) = choline(in) + n H(+)(out)</text>
        <dbReference type="Rhea" id="RHEA:75463"/>
        <dbReference type="ChEBI" id="CHEBI:15354"/>
        <dbReference type="ChEBI" id="CHEBI:15378"/>
    </reaction>
</comment>
<feature type="transmembrane region" description="Helical" evidence="13">
    <location>
        <begin position="607"/>
        <end position="627"/>
    </location>
</feature>
<feature type="transmembrane region" description="Helical" evidence="13">
    <location>
        <begin position="35"/>
        <end position="58"/>
    </location>
</feature>
<comment type="catalytic activity">
    <reaction evidence="12">
        <text>thiamine diphosphate(out) = thiamine diphosphate(in)</text>
        <dbReference type="Rhea" id="RHEA:75471"/>
        <dbReference type="ChEBI" id="CHEBI:58937"/>
    </reaction>
</comment>
<dbReference type="PANTHER" id="PTHR12385:SF37">
    <property type="entry name" value="CHOLINE TRANSPORTER-LIKE PROTEIN 4"/>
    <property type="match status" value="1"/>
</dbReference>
<comment type="function">
    <text evidence="13">Choline transporter.</text>
</comment>
<dbReference type="EMBL" id="JW864275">
    <property type="protein sequence ID" value="AFO96792.1"/>
    <property type="molecule type" value="mRNA"/>
</dbReference>
<evidence type="ECO:0000256" key="10">
    <source>
        <dbReference type="ARBA" id="ARBA00023180"/>
    </source>
</evidence>
<feature type="transmembrane region" description="Helical" evidence="13">
    <location>
        <begin position="264"/>
        <end position="282"/>
    </location>
</feature>
<dbReference type="GO" id="GO:0016324">
    <property type="term" value="C:apical plasma membrane"/>
    <property type="evidence" value="ECO:0007669"/>
    <property type="project" value="UniProtKB-SubCell"/>
</dbReference>
<dbReference type="AlphaFoldDB" id="V9KFL8"/>
<keyword evidence="10" id="KW-0325">Glycoprotein</keyword>
<sequence>MGKKKEKESSEPYGKAAQFDPLFSGPIKNRSCTDIICCALFLVFILGYIIVGILAWLYGDPREVIYPRNTTGFYCGIGENQEKPFLFYFDVLKCTSLTSILAASMNGLQCPTTQTCVKECPTRFWLPDPASFVPGAKLNKFFDQNFCDPTIDLATTSLTASQVLSKELCPRYRLPMAPLFNRCFPSFTELYPSNFTLGGGNSNQTQELVKGATEDLLGGINAKEIGVKIFEDFTKSWYWIIIGLVIAMLLSILFLVLLRFFAGILIWIIIVGLIVVIAYGIWHTYWEYSRLDKEGATIADIGLTINLSAYGNVKETWLAIFIILIVLEVIFLLLLIFLRKRIRIAIALIGEASKAIAHIMSSLAYPLCTFVLLVICVAYWALTALYLATSGEPLYRVIALNTSAPNCDTISGNESCAPTAFNASDYDCQTTSCIFYKYNSEGLFQRNLFNLQIYNVVGFLWCMNFVIALGQCCLAGAFASYYWAFKKPQDIPYFPVTSSFFRALRYHTGSLAFGALILTIIQIIRIVLEYLDHKLKNVHNPVTKFLMCCLKCCFWCLEKFIKFLNRNAYIMIAIYGKNFCVSAKNAFKLLMRNVVRVVVLDKITDLLLFFGKLLVVGGVGVLAFFFFTGRIRIPDPNFRTPELNYYWLPILTLVVGSYMIAHGFFSVYNMCVDTLFLCFLEDLERNDGSANKPYYMPKSLMKILNKKNKPNKQEAK</sequence>
<evidence type="ECO:0000256" key="5">
    <source>
        <dbReference type="ARBA" id="ARBA00022449"/>
    </source>
</evidence>
<keyword evidence="7 13" id="KW-0812">Transmembrane</keyword>
<feature type="transmembrane region" description="Helical" evidence="13">
    <location>
        <begin position="647"/>
        <end position="668"/>
    </location>
</feature>
<keyword evidence="6" id="KW-1003">Cell membrane</keyword>
<keyword evidence="9 13" id="KW-0472">Membrane</keyword>
<accession>V9KFL8</accession>
<comment type="similarity">
    <text evidence="3 13">Belongs to the CTL (choline transporter-like) family.</text>
</comment>
<dbReference type="Pfam" id="PF04515">
    <property type="entry name" value="Choline_transpo"/>
    <property type="match status" value="1"/>
</dbReference>
<evidence type="ECO:0000256" key="4">
    <source>
        <dbReference type="ARBA" id="ARBA00022448"/>
    </source>
</evidence>
<feature type="transmembrane region" description="Helical" evidence="13">
    <location>
        <begin position="359"/>
        <end position="382"/>
    </location>
</feature>
<organism evidence="14">
    <name type="scientific">Callorhinchus milii</name>
    <name type="common">Ghost shark</name>
    <dbReference type="NCBI Taxonomy" id="7868"/>
    <lineage>
        <taxon>Eukaryota</taxon>
        <taxon>Metazoa</taxon>
        <taxon>Chordata</taxon>
        <taxon>Craniata</taxon>
        <taxon>Vertebrata</taxon>
        <taxon>Chondrichthyes</taxon>
        <taxon>Holocephali</taxon>
        <taxon>Chimaeriformes</taxon>
        <taxon>Callorhinchidae</taxon>
        <taxon>Callorhinchus</taxon>
    </lineage>
</organism>
<dbReference type="GO" id="GO:0090422">
    <property type="term" value="F:thiamine pyrophosphate transmembrane transporter activity"/>
    <property type="evidence" value="ECO:0007669"/>
    <property type="project" value="TreeGrafter"/>
</dbReference>
<evidence type="ECO:0000313" key="14">
    <source>
        <dbReference type="EMBL" id="AFO96792.1"/>
    </source>
</evidence>
<dbReference type="InterPro" id="IPR007603">
    <property type="entry name" value="Choline_transptr-like"/>
</dbReference>
<proteinExistence type="evidence at transcript level"/>
<protein>
    <recommendedName>
        <fullName evidence="13">Choline transporter-like protein</fullName>
    </recommendedName>
</protein>
<feature type="transmembrane region" description="Helical" evidence="13">
    <location>
        <begin position="317"/>
        <end position="338"/>
    </location>
</feature>